<comment type="function">
    <text evidence="7">Low-potential electron donor to a number of redox enzymes.</text>
</comment>
<dbReference type="PROSITE" id="PS50902">
    <property type="entry name" value="FLAVODOXIN_LIKE"/>
    <property type="match status" value="1"/>
</dbReference>
<comment type="similarity">
    <text evidence="2 7">Belongs to the flavodoxin family.</text>
</comment>
<evidence type="ECO:0000256" key="4">
    <source>
        <dbReference type="ARBA" id="ARBA00022630"/>
    </source>
</evidence>
<keyword evidence="6 7" id="KW-0249">Electron transport</keyword>
<dbReference type="InterPro" id="IPR029039">
    <property type="entry name" value="Flavoprotein-like_sf"/>
</dbReference>
<protein>
    <recommendedName>
        <fullName evidence="7">Flavodoxin</fullName>
    </recommendedName>
</protein>
<reference evidence="9 10" key="1">
    <citation type="submission" date="2019-02" db="EMBL/GenBank/DDBJ databases">
        <title>Prokaryotic population dynamics and viral predation in marine succession experiment using metagenomics: the confinement effect.</title>
        <authorList>
            <person name="Haro-Moreno J.M."/>
            <person name="Rodriguez-Valera F."/>
            <person name="Lopez-Perez M."/>
        </authorList>
    </citation>
    <scope>NUCLEOTIDE SEQUENCE [LARGE SCALE GENOMIC DNA]</scope>
    <source>
        <strain evidence="9">MED-G170</strain>
    </source>
</reference>
<dbReference type="Proteomes" id="UP000315889">
    <property type="component" value="Unassembled WGS sequence"/>
</dbReference>
<gene>
    <name evidence="9" type="primary">fldB</name>
    <name evidence="9" type="ORF">EVB03_02970</name>
</gene>
<dbReference type="PIRSF" id="PIRSF038996">
    <property type="entry name" value="FldA"/>
    <property type="match status" value="1"/>
</dbReference>
<dbReference type="InterPro" id="IPR010086">
    <property type="entry name" value="Flavodoxin_lc"/>
</dbReference>
<organism evidence="9 10">
    <name type="scientific">SAR92 clade bacterium</name>
    <dbReference type="NCBI Taxonomy" id="2315479"/>
    <lineage>
        <taxon>Bacteria</taxon>
        <taxon>Pseudomonadati</taxon>
        <taxon>Pseudomonadota</taxon>
        <taxon>Gammaproteobacteria</taxon>
        <taxon>Cellvibrionales</taxon>
        <taxon>Porticoccaceae</taxon>
        <taxon>SAR92 clade</taxon>
    </lineage>
</organism>
<dbReference type="GO" id="GO:0009055">
    <property type="term" value="F:electron transfer activity"/>
    <property type="evidence" value="ECO:0007669"/>
    <property type="project" value="UniProtKB-UniRule"/>
</dbReference>
<dbReference type="NCBIfam" id="NF009023">
    <property type="entry name" value="PRK12359.1"/>
    <property type="match status" value="1"/>
</dbReference>
<evidence type="ECO:0000256" key="5">
    <source>
        <dbReference type="ARBA" id="ARBA00022643"/>
    </source>
</evidence>
<keyword evidence="5 7" id="KW-0288">FMN</keyword>
<dbReference type="AlphaFoldDB" id="A0A520MI59"/>
<keyword evidence="4 7" id="KW-0285">Flavoprotein</keyword>
<evidence type="ECO:0000259" key="8">
    <source>
        <dbReference type="PROSITE" id="PS50902"/>
    </source>
</evidence>
<keyword evidence="3 7" id="KW-0813">Transport</keyword>
<dbReference type="SUPFAM" id="SSF52218">
    <property type="entry name" value="Flavoproteins"/>
    <property type="match status" value="1"/>
</dbReference>
<evidence type="ECO:0000256" key="3">
    <source>
        <dbReference type="ARBA" id="ARBA00022448"/>
    </source>
</evidence>
<accession>A0A520MI59</accession>
<dbReference type="PANTHER" id="PTHR42809">
    <property type="entry name" value="FLAVODOXIN 2"/>
    <property type="match status" value="1"/>
</dbReference>
<evidence type="ECO:0000313" key="9">
    <source>
        <dbReference type="EMBL" id="RZO20857.1"/>
    </source>
</evidence>
<name>A0A520MI59_9GAMM</name>
<proteinExistence type="inferred from homology"/>
<evidence type="ECO:0000256" key="2">
    <source>
        <dbReference type="ARBA" id="ARBA00005267"/>
    </source>
</evidence>
<sequence>MTTKIGLFYGSTTCYTEMAGEKIRDTINVSLGFSAVTLHDIALDPITRMAEYQYLILGIPTWDFGELQEDWESNWDAMDNLDLTGKQVALYGLGDQVGYPKWFQDALGYLWAKVRTQGASTVGAWPNEGFEFEESKALSFDEKMFVGLPLDDENQLEIADDYIDQWCDQIICEFGLV</sequence>
<dbReference type="Gene3D" id="3.40.50.360">
    <property type="match status" value="1"/>
</dbReference>
<comment type="cofactor">
    <cofactor evidence="1 7">
        <name>FMN</name>
        <dbReference type="ChEBI" id="CHEBI:58210"/>
    </cofactor>
</comment>
<comment type="caution">
    <text evidence="9">The sequence shown here is derived from an EMBL/GenBank/DDBJ whole genome shotgun (WGS) entry which is preliminary data.</text>
</comment>
<dbReference type="Pfam" id="PF00258">
    <property type="entry name" value="Flavodoxin_1"/>
    <property type="match status" value="1"/>
</dbReference>
<dbReference type="NCBIfam" id="TIGR01752">
    <property type="entry name" value="flav_long"/>
    <property type="match status" value="1"/>
</dbReference>
<feature type="domain" description="Flavodoxin-like" evidence="8">
    <location>
        <begin position="5"/>
        <end position="171"/>
    </location>
</feature>
<evidence type="ECO:0000256" key="7">
    <source>
        <dbReference type="PIRNR" id="PIRNR038996"/>
    </source>
</evidence>
<dbReference type="GO" id="GO:0010181">
    <property type="term" value="F:FMN binding"/>
    <property type="evidence" value="ECO:0007669"/>
    <property type="project" value="UniProtKB-UniRule"/>
</dbReference>
<evidence type="ECO:0000313" key="10">
    <source>
        <dbReference type="Proteomes" id="UP000315889"/>
    </source>
</evidence>
<dbReference type="InterPro" id="IPR008254">
    <property type="entry name" value="Flavodoxin/NO_synth"/>
</dbReference>
<dbReference type="PANTHER" id="PTHR42809:SF3">
    <property type="entry name" value="FLAVODOXIN 2"/>
    <property type="match status" value="1"/>
</dbReference>
<evidence type="ECO:0000256" key="6">
    <source>
        <dbReference type="ARBA" id="ARBA00022982"/>
    </source>
</evidence>
<dbReference type="EMBL" id="SHBP01000003">
    <property type="protein sequence ID" value="RZO20857.1"/>
    <property type="molecule type" value="Genomic_DNA"/>
</dbReference>
<dbReference type="InterPro" id="IPR050619">
    <property type="entry name" value="Flavodoxin"/>
</dbReference>
<evidence type="ECO:0000256" key="1">
    <source>
        <dbReference type="ARBA" id="ARBA00001917"/>
    </source>
</evidence>